<dbReference type="Gene3D" id="3.30.450.150">
    <property type="entry name" value="Haem-degrading domain"/>
    <property type="match status" value="1"/>
</dbReference>
<dbReference type="Pfam" id="PF03928">
    <property type="entry name" value="HbpS-like"/>
    <property type="match status" value="1"/>
</dbReference>
<organism evidence="1 2">
    <name type="scientific">Lachancea dasiensis</name>
    <dbReference type="NCBI Taxonomy" id="1072105"/>
    <lineage>
        <taxon>Eukaryota</taxon>
        <taxon>Fungi</taxon>
        <taxon>Dikarya</taxon>
        <taxon>Ascomycota</taxon>
        <taxon>Saccharomycotina</taxon>
        <taxon>Saccharomycetes</taxon>
        <taxon>Saccharomycetales</taxon>
        <taxon>Saccharomycetaceae</taxon>
        <taxon>Lachancea</taxon>
    </lineage>
</organism>
<dbReference type="GO" id="GO:0006620">
    <property type="term" value="P:post-translational protein targeting to endoplasmic reticulum membrane"/>
    <property type="evidence" value="ECO:0007669"/>
    <property type="project" value="EnsemblFungi"/>
</dbReference>
<protein>
    <submittedName>
        <fullName evidence="1">LADA_0D12222g1_1</fullName>
    </submittedName>
</protein>
<keyword evidence="2" id="KW-1185">Reference proteome</keyword>
<dbReference type="Proteomes" id="UP000190274">
    <property type="component" value="Chromosome D"/>
</dbReference>
<name>A0A1G4J837_9SACH</name>
<dbReference type="InterPro" id="IPR038084">
    <property type="entry name" value="PduO/GlcC-like_sf"/>
</dbReference>
<gene>
    <name evidence="1" type="ORF">LADA_0D12222G</name>
</gene>
<reference evidence="1 2" key="1">
    <citation type="submission" date="2016-03" db="EMBL/GenBank/DDBJ databases">
        <authorList>
            <person name="Devillers H."/>
        </authorList>
    </citation>
    <scope>NUCLEOTIDE SEQUENCE [LARGE SCALE GENOMIC DNA]</scope>
    <source>
        <strain evidence="1">CBS 10888</strain>
    </source>
</reference>
<evidence type="ECO:0000313" key="2">
    <source>
        <dbReference type="Proteomes" id="UP000190274"/>
    </source>
</evidence>
<sequence length="185" mass="20620">MFTLSQELVKSLPKKSLDELKSFEQQSCLPTFDYNTAFNLGCQLRQWGVENFPTKAMVIDISLPSGQCVFHTTTNSGTALDNDIWVARKKKTVVRFGCSSYFMGQKLKSKKLDRVEDAFYIDSKEYAVHGGSIPVFVQGIDSAVAILTVSGLKQEEDHAFAVSAIIEYAQQLKSAEMEDSNLDLD</sequence>
<dbReference type="InterPro" id="IPR010371">
    <property type="entry name" value="YBR137W-like"/>
</dbReference>
<dbReference type="SUPFAM" id="SSF143744">
    <property type="entry name" value="GlcG-like"/>
    <property type="match status" value="1"/>
</dbReference>
<dbReference type="OrthoDB" id="2209940at2759"/>
<dbReference type="GO" id="GO:0072380">
    <property type="term" value="C:TRC complex"/>
    <property type="evidence" value="ECO:0007669"/>
    <property type="project" value="EnsemblFungi"/>
</dbReference>
<dbReference type="PANTHER" id="PTHR28255">
    <property type="match status" value="1"/>
</dbReference>
<dbReference type="STRING" id="1266660.A0A1G4J837"/>
<dbReference type="InterPro" id="IPR005624">
    <property type="entry name" value="PduO/GlcC-like"/>
</dbReference>
<dbReference type="AlphaFoldDB" id="A0A1G4J837"/>
<accession>A0A1G4J837</accession>
<proteinExistence type="predicted"/>
<dbReference type="PANTHER" id="PTHR28255:SF1">
    <property type="entry name" value="UPF0303 PROTEIN YBR137W"/>
    <property type="match status" value="1"/>
</dbReference>
<dbReference type="PIRSF" id="PIRSF008757">
    <property type="entry name" value="UCP008757"/>
    <property type="match status" value="1"/>
</dbReference>
<dbReference type="EMBL" id="LT598454">
    <property type="protein sequence ID" value="SCU86092.1"/>
    <property type="molecule type" value="Genomic_DNA"/>
</dbReference>
<evidence type="ECO:0000313" key="1">
    <source>
        <dbReference type="EMBL" id="SCU86092.1"/>
    </source>
</evidence>